<protein>
    <recommendedName>
        <fullName evidence="3">HEAT repeat domain-containing protein</fullName>
    </recommendedName>
</protein>
<reference evidence="1 2" key="1">
    <citation type="submission" date="2024-09" db="EMBL/GenBank/DDBJ databases">
        <title>The Natural Products Discovery Center: Release of the First 8490 Sequenced Strains for Exploring Actinobacteria Biosynthetic Diversity.</title>
        <authorList>
            <person name="Kalkreuter E."/>
            <person name="Kautsar S.A."/>
            <person name="Yang D."/>
            <person name="Bader C.D."/>
            <person name="Teijaro C.N."/>
            <person name="Fluegel L."/>
            <person name="Davis C.M."/>
            <person name="Simpson J.R."/>
            <person name="Lauterbach L."/>
            <person name="Steele A.D."/>
            <person name="Gui C."/>
            <person name="Meng S."/>
            <person name="Li G."/>
            <person name="Viehrig K."/>
            <person name="Ye F."/>
            <person name="Su P."/>
            <person name="Kiefer A.F."/>
            <person name="Nichols A."/>
            <person name="Cepeda A.J."/>
            <person name="Yan W."/>
            <person name="Fan B."/>
            <person name="Jiang Y."/>
            <person name="Adhikari A."/>
            <person name="Zheng C.-J."/>
            <person name="Schuster L."/>
            <person name="Cowan T.M."/>
            <person name="Smanski M.J."/>
            <person name="Chevrette M.G."/>
            <person name="De Carvalho L.P.S."/>
            <person name="Shen B."/>
        </authorList>
    </citation>
    <scope>NUCLEOTIDE SEQUENCE [LARGE SCALE GENOMIC DNA]</scope>
    <source>
        <strain evidence="1 2">NPDC058753</strain>
    </source>
</reference>
<name>A0ABW6GLS4_9ACTN</name>
<evidence type="ECO:0000313" key="1">
    <source>
        <dbReference type="EMBL" id="MFE1353702.1"/>
    </source>
</evidence>
<dbReference type="RefSeq" id="WP_380326969.1">
    <property type="nucleotide sequence ID" value="NZ_JBHYPW010000036.1"/>
</dbReference>
<organism evidence="1 2">
    <name type="scientific">Kitasatospora phosalacinea</name>
    <dbReference type="NCBI Taxonomy" id="2065"/>
    <lineage>
        <taxon>Bacteria</taxon>
        <taxon>Bacillati</taxon>
        <taxon>Actinomycetota</taxon>
        <taxon>Actinomycetes</taxon>
        <taxon>Kitasatosporales</taxon>
        <taxon>Streptomycetaceae</taxon>
        <taxon>Kitasatospora</taxon>
    </lineage>
</organism>
<keyword evidence="2" id="KW-1185">Reference proteome</keyword>
<dbReference type="EMBL" id="JBHYPX010000032">
    <property type="protein sequence ID" value="MFE1353702.1"/>
    <property type="molecule type" value="Genomic_DNA"/>
</dbReference>
<gene>
    <name evidence="1" type="ORF">ACFW6T_17115</name>
</gene>
<dbReference type="Proteomes" id="UP001599542">
    <property type="component" value="Unassembled WGS sequence"/>
</dbReference>
<evidence type="ECO:0008006" key="3">
    <source>
        <dbReference type="Google" id="ProtNLM"/>
    </source>
</evidence>
<sequence>MSDTEGTAWSYSPPGTLLGALERGRGLGWALALADREVGAEAVLDCLRRDTRWDQGVDERADYHAYLVRELGLPIEPLSAQLDGPDEEDSERAQETLARLALLGSGPAREALRRHVREGEWWQETLSVLANTWPTHWWEDLGPDAVRRLGGERPDCWNDEPWLSRRELLPARESAPRARHLLRIGPRTDRLLAALADPDTSYGERVGALHTLAERPAVPVELLSLVPELSNAGRDGFGVRALSGVRRAVRRLGPLAVGPAREWAAGDLDWLRWLGVQVLAEFGGTGDVPRLVAELADDREKGVWCGPMIVADGLARFGPAAAEAVPLLRRFWQFTPHSYERPSYLKALHAIDPGAAAPLLSESLWDCESDARLYAVRHVPLDGQLSARVAELLDSPVEEDELREAAAERLR</sequence>
<evidence type="ECO:0000313" key="2">
    <source>
        <dbReference type="Proteomes" id="UP001599542"/>
    </source>
</evidence>
<comment type="caution">
    <text evidence="1">The sequence shown here is derived from an EMBL/GenBank/DDBJ whole genome shotgun (WGS) entry which is preliminary data.</text>
</comment>
<accession>A0ABW6GLS4</accession>
<proteinExistence type="predicted"/>